<name>V9XSD3_9NOCA</name>
<protein>
    <submittedName>
        <fullName evidence="2">Uncharacterized protein</fullName>
    </submittedName>
</protein>
<feature type="region of interest" description="Disordered" evidence="1">
    <location>
        <begin position="82"/>
        <end position="104"/>
    </location>
</feature>
<dbReference type="EMBL" id="CP006997">
    <property type="protein sequence ID" value="AHD24307.1"/>
    <property type="molecule type" value="Genomic_DNA"/>
</dbReference>
<proteinExistence type="predicted"/>
<evidence type="ECO:0000313" key="2">
    <source>
        <dbReference type="EMBL" id="AHD24307.1"/>
    </source>
</evidence>
<dbReference type="AlphaFoldDB" id="V9XSD3"/>
<dbReference type="KEGG" id="rpy:Y013_26005"/>
<dbReference type="PATRIC" id="fig|1435356.3.peg.5237"/>
<geneLocation type="plasmid" evidence="3">
    <name>1</name>
</geneLocation>
<sequence>MTDLCALSEPADAVARLGGRWVPATAVDALFTEFREPDNLPLGGRSVTQVNALEVSEANAAVGCYDLYRTDDVSRGAEHIERRERSAEGGELHLTWTAASTPVE</sequence>
<dbReference type="HOGENOM" id="CLU_2248053_0_0_11"/>
<evidence type="ECO:0000256" key="1">
    <source>
        <dbReference type="SAM" id="MobiDB-lite"/>
    </source>
</evidence>
<accession>V9XSD3</accession>
<keyword evidence="2" id="KW-0614">Plasmid</keyword>
<gene>
    <name evidence="2" type="ORF">Y013_26005</name>
</gene>
<dbReference type="Proteomes" id="UP000018781">
    <property type="component" value="Plasmid unnamed"/>
</dbReference>
<organism evidence="2 3">
    <name type="scientific">Rhodococcus pyridinivorans SB3094</name>
    <dbReference type="NCBI Taxonomy" id="1435356"/>
    <lineage>
        <taxon>Bacteria</taxon>
        <taxon>Bacillati</taxon>
        <taxon>Actinomycetota</taxon>
        <taxon>Actinomycetes</taxon>
        <taxon>Mycobacteriales</taxon>
        <taxon>Nocardiaceae</taxon>
        <taxon>Rhodococcus</taxon>
    </lineage>
</organism>
<feature type="compositionally biased region" description="Basic and acidic residues" evidence="1">
    <location>
        <begin position="82"/>
        <end position="91"/>
    </location>
</feature>
<evidence type="ECO:0000313" key="3">
    <source>
        <dbReference type="Proteomes" id="UP000018781"/>
    </source>
</evidence>
<reference evidence="2 3" key="1">
    <citation type="journal article" date="2014" name="Genome Announc.">
        <title>Complete Genome of Rhodococcus pyridinivorans SB3094, a Methyl-Ethyl-Ketone-Degrading Bacterium Used for Bioaugmentation.</title>
        <authorList>
            <person name="Dueholm M.S."/>
            <person name="Albertsen M."/>
            <person name="D'Imperio S."/>
            <person name="Tale V.P."/>
            <person name="Lewis D."/>
            <person name="Nielsen P.H."/>
            <person name="Nielsen J.L."/>
        </authorList>
    </citation>
    <scope>NUCLEOTIDE SEQUENCE [LARGE SCALE GENOMIC DNA]</scope>
    <source>
        <strain evidence="3">SB3094</strain>
        <plasmid evidence="3">1</plasmid>
    </source>
</reference>